<dbReference type="AlphaFoldDB" id="A0A1J5PN22"/>
<dbReference type="Gene3D" id="3.90.70.10">
    <property type="entry name" value="Cysteine proteinases"/>
    <property type="match status" value="1"/>
</dbReference>
<dbReference type="Pfam" id="PF13529">
    <property type="entry name" value="Peptidase_C39_2"/>
    <property type="match status" value="1"/>
</dbReference>
<name>A0A1J5PN22_9ZZZZ</name>
<sequence length="242" mass="27379">MLPITLRLPVRMLPQPDETTCGPTCLNAIYRYWGEDEPLDEVIGRTYRMEQGGGTFAVFLACDALRKGYQATIYTYNLMVFDPAWFVPGVDIAERLRLQREVKQDRRLQRVTEGYLEFLRLGGRLRLTDLSRRLIRGLLRRNLPILTGLSSTYLYRTAREYGPDDAPDDVRGTPAGHFVVMAGYDRKERTVLVADPFQPHPYGPSLEYWASLDRVIGAVLLGIVTHDANLLVIHPSPQSGAA</sequence>
<gene>
    <name evidence="2" type="ORF">GALL_454080</name>
</gene>
<proteinExistence type="predicted"/>
<accession>A0A1J5PN22</accession>
<evidence type="ECO:0000313" key="2">
    <source>
        <dbReference type="EMBL" id="OIQ72958.1"/>
    </source>
</evidence>
<comment type="caution">
    <text evidence="2">The sequence shown here is derived from an EMBL/GenBank/DDBJ whole genome shotgun (WGS) entry which is preliminary data.</text>
</comment>
<protein>
    <recommendedName>
        <fullName evidence="1">Peptidase C39-like domain-containing protein</fullName>
    </recommendedName>
</protein>
<feature type="domain" description="Peptidase C39-like" evidence="1">
    <location>
        <begin position="157"/>
        <end position="196"/>
    </location>
</feature>
<dbReference type="InterPro" id="IPR039564">
    <property type="entry name" value="Peptidase_C39-like"/>
</dbReference>
<organism evidence="2">
    <name type="scientific">mine drainage metagenome</name>
    <dbReference type="NCBI Taxonomy" id="410659"/>
    <lineage>
        <taxon>unclassified sequences</taxon>
        <taxon>metagenomes</taxon>
        <taxon>ecological metagenomes</taxon>
    </lineage>
</organism>
<evidence type="ECO:0000259" key="1">
    <source>
        <dbReference type="Pfam" id="PF13529"/>
    </source>
</evidence>
<dbReference type="EMBL" id="MLJW01003058">
    <property type="protein sequence ID" value="OIQ72958.1"/>
    <property type="molecule type" value="Genomic_DNA"/>
</dbReference>
<reference evidence="2" key="1">
    <citation type="submission" date="2016-10" db="EMBL/GenBank/DDBJ databases">
        <title>Sequence of Gallionella enrichment culture.</title>
        <authorList>
            <person name="Poehlein A."/>
            <person name="Muehling M."/>
            <person name="Daniel R."/>
        </authorList>
    </citation>
    <scope>NUCLEOTIDE SEQUENCE</scope>
</reference>